<dbReference type="InterPro" id="IPR002723">
    <property type="entry name" value="BpsA_C"/>
</dbReference>
<dbReference type="GO" id="GO:0016740">
    <property type="term" value="F:transferase activity"/>
    <property type="evidence" value="ECO:0007669"/>
    <property type="project" value="TreeGrafter"/>
</dbReference>
<proteinExistence type="predicted"/>
<dbReference type="PANTHER" id="PTHR23290">
    <property type="entry name" value="RRNA N6-ADENOSINE-METHYLTRANSFERASE METTL5"/>
    <property type="match status" value="1"/>
</dbReference>
<evidence type="ECO:0000259" key="1">
    <source>
        <dbReference type="Pfam" id="PF01861"/>
    </source>
</evidence>
<evidence type="ECO:0000313" key="2">
    <source>
        <dbReference type="EMBL" id="QWG12562.1"/>
    </source>
</evidence>
<evidence type="ECO:0000313" key="3">
    <source>
        <dbReference type="Proteomes" id="UP000680839"/>
    </source>
</evidence>
<dbReference type="Pfam" id="PF01861">
    <property type="entry name" value="BpsA_C"/>
    <property type="match status" value="1"/>
</dbReference>
<reference evidence="2" key="1">
    <citation type="submission" date="2021-06" db="EMBL/GenBank/DDBJ databases">
        <title>Bradyrhizobium sp. S2-20-1 Genome sequencing.</title>
        <authorList>
            <person name="Jin L."/>
        </authorList>
    </citation>
    <scope>NUCLEOTIDE SEQUENCE</scope>
    <source>
        <strain evidence="2">S2-20-1</strain>
    </source>
</reference>
<dbReference type="Gene3D" id="3.40.50.150">
    <property type="entry name" value="Vaccinia Virus protein VP39"/>
    <property type="match status" value="1"/>
</dbReference>
<dbReference type="InterPro" id="IPR036390">
    <property type="entry name" value="WH_DNA-bd_sf"/>
</dbReference>
<gene>
    <name evidence="2" type="ORF">KMZ29_23135</name>
</gene>
<dbReference type="SUPFAM" id="SSF53335">
    <property type="entry name" value="S-adenosyl-L-methionine-dependent methyltransferases"/>
    <property type="match status" value="1"/>
</dbReference>
<dbReference type="EMBL" id="CP076134">
    <property type="protein sequence ID" value="QWG12562.1"/>
    <property type="molecule type" value="Genomic_DNA"/>
</dbReference>
<accession>A0A975NCH2</accession>
<dbReference type="RefSeq" id="WP_215621368.1">
    <property type="nucleotide sequence ID" value="NZ_CP076134.1"/>
</dbReference>
<dbReference type="Proteomes" id="UP000680839">
    <property type="component" value="Chromosome"/>
</dbReference>
<dbReference type="PANTHER" id="PTHR23290:SF0">
    <property type="entry name" value="RRNA N6-ADENOSINE-METHYLTRANSFERASE METTL5"/>
    <property type="match status" value="1"/>
</dbReference>
<dbReference type="AlphaFoldDB" id="A0A975NCH2"/>
<name>A0A975NCH2_9BRAD</name>
<dbReference type="GO" id="GO:0006596">
    <property type="term" value="P:polyamine biosynthetic process"/>
    <property type="evidence" value="ECO:0007669"/>
    <property type="project" value="TreeGrafter"/>
</dbReference>
<dbReference type="InterPro" id="IPR051720">
    <property type="entry name" value="rRNA_MeTrfase/Polyamine_Synth"/>
</dbReference>
<dbReference type="SUPFAM" id="SSF46785">
    <property type="entry name" value="Winged helix' DNA-binding domain"/>
    <property type="match status" value="1"/>
</dbReference>
<dbReference type="InterPro" id="IPR029063">
    <property type="entry name" value="SAM-dependent_MTases_sf"/>
</dbReference>
<feature type="domain" description="N(4)-bis(aminopropyl)spermidine synthase C-terminal" evidence="1">
    <location>
        <begin position="114"/>
        <end position="307"/>
    </location>
</feature>
<protein>
    <submittedName>
        <fullName evidence="2">Bis-aminopropyl spermidine synthase family protein</fullName>
    </submittedName>
</protein>
<organism evidence="2 3">
    <name type="scientific">Bradyrhizobium sediminis</name>
    <dbReference type="NCBI Taxonomy" id="2840469"/>
    <lineage>
        <taxon>Bacteria</taxon>
        <taxon>Pseudomonadati</taxon>
        <taxon>Pseudomonadota</taxon>
        <taxon>Alphaproteobacteria</taxon>
        <taxon>Hyphomicrobiales</taxon>
        <taxon>Nitrobacteraceae</taxon>
        <taxon>Bradyrhizobium</taxon>
    </lineage>
</organism>
<sequence>MAATSILDLIAQATRLREGPSGVSAMLRAVYRGGPLRLQDAAREARLPLPVATAVRRELEKAGLLERRHGLTLTGDGRELVERDLGMRTQIDVTCPTCAGHGIVIPDSLQDEVARLAEIITHAPSVDVTLDQAPCSPDTAMRRALLMLQNGALEGKRVLLLGDDDSVSIAIGLLGRALRQNDLTKADLTRGVTVIDADERRLAFLRDAAAREGLAIETVHHDLRRPLPAALRRSFDAIETDPPYTLEGARLFLARGCEALTAQADGHCFFSFAHWPPSQTLDLQKVFVELGLAVRAVWPNFNRYAGASVLGNLGQLIELVHAGEAAAELPDFSGALYTAEVNPRQRVYACAGCGKEIVLGQDGIPATIDEAKARGCSHCGGHVFRRQSGRPS</sequence>